<feature type="transmembrane region" description="Helical" evidence="10">
    <location>
        <begin position="135"/>
        <end position="153"/>
    </location>
</feature>
<keyword evidence="6 10" id="KW-1133">Transmembrane helix</keyword>
<evidence type="ECO:0000313" key="12">
    <source>
        <dbReference type="Proteomes" id="UP000092461"/>
    </source>
</evidence>
<dbReference type="InterPro" id="IPR004117">
    <property type="entry name" value="7tm6_olfct_rcpt"/>
</dbReference>
<evidence type="ECO:0000256" key="6">
    <source>
        <dbReference type="ARBA" id="ARBA00022989"/>
    </source>
</evidence>
<keyword evidence="8 10" id="KW-0675">Receptor</keyword>
<organism evidence="11 12">
    <name type="scientific">Lutzomyia longipalpis</name>
    <name type="common">Sand fly</name>
    <dbReference type="NCBI Taxonomy" id="7200"/>
    <lineage>
        <taxon>Eukaryota</taxon>
        <taxon>Metazoa</taxon>
        <taxon>Ecdysozoa</taxon>
        <taxon>Arthropoda</taxon>
        <taxon>Hexapoda</taxon>
        <taxon>Insecta</taxon>
        <taxon>Pterygota</taxon>
        <taxon>Neoptera</taxon>
        <taxon>Endopterygota</taxon>
        <taxon>Diptera</taxon>
        <taxon>Nematocera</taxon>
        <taxon>Psychodoidea</taxon>
        <taxon>Psychodidae</taxon>
        <taxon>Lutzomyia</taxon>
        <taxon>Lutzomyia</taxon>
    </lineage>
</organism>
<evidence type="ECO:0000256" key="8">
    <source>
        <dbReference type="ARBA" id="ARBA00023170"/>
    </source>
</evidence>
<keyword evidence="3 10" id="KW-0716">Sensory transduction</keyword>
<dbReference type="Proteomes" id="UP000092461">
    <property type="component" value="Unassembled WGS sequence"/>
</dbReference>
<keyword evidence="4 10" id="KW-0812">Transmembrane</keyword>
<name>A0A3F2ZD98_LUTLO</name>
<evidence type="ECO:0000256" key="9">
    <source>
        <dbReference type="ARBA" id="ARBA00023224"/>
    </source>
</evidence>
<evidence type="ECO:0000256" key="7">
    <source>
        <dbReference type="ARBA" id="ARBA00023136"/>
    </source>
</evidence>
<feature type="transmembrane region" description="Helical" evidence="10">
    <location>
        <begin position="261"/>
        <end position="282"/>
    </location>
</feature>
<dbReference type="GO" id="GO:0007165">
    <property type="term" value="P:signal transduction"/>
    <property type="evidence" value="ECO:0007669"/>
    <property type="project" value="UniProtKB-KW"/>
</dbReference>
<feature type="transmembrane region" description="Helical" evidence="10">
    <location>
        <begin position="34"/>
        <end position="55"/>
    </location>
</feature>
<dbReference type="GO" id="GO:0005549">
    <property type="term" value="F:odorant binding"/>
    <property type="evidence" value="ECO:0007669"/>
    <property type="project" value="InterPro"/>
</dbReference>
<keyword evidence="7 10" id="KW-0472">Membrane</keyword>
<comment type="caution">
    <text evidence="10">Lacks conserved residue(s) required for the propagation of feature annotation.</text>
</comment>
<comment type="similarity">
    <text evidence="10">Belongs to the insect chemoreceptor superfamily. Heteromeric odorant receptor channel (TC 1.A.69) family.</text>
</comment>
<accession>A0A3F2ZD98</accession>
<dbReference type="EnsemblMetazoa" id="LLOJ010882-RA">
    <property type="protein sequence ID" value="LLOJ010882-PA"/>
    <property type="gene ID" value="LLOJ010882"/>
</dbReference>
<dbReference type="PANTHER" id="PTHR21137:SF35">
    <property type="entry name" value="ODORANT RECEPTOR 19A-RELATED"/>
    <property type="match status" value="1"/>
</dbReference>
<keyword evidence="12" id="KW-1185">Reference proteome</keyword>
<feature type="transmembrane region" description="Helical" evidence="10">
    <location>
        <begin position="288"/>
        <end position="308"/>
    </location>
</feature>
<comment type="subcellular location">
    <subcellularLocation>
        <location evidence="1 10">Cell membrane</location>
        <topology evidence="1 10">Multi-pass membrane protein</topology>
    </subcellularLocation>
</comment>
<sequence length="380" mass="44287">MSPQMEEFVKAKPRIDFLITHLTLDVISGSWKSCFCKLLCVSFNILYFFLVFLHLKNIKTFELSFNTLITLLTTFVISGYGIRIFVGFFKREKFESLIENIKKLYKEQEEDEELERILRKHLTDSLRIFQLCYRWGIYIYFVAGFLCSSYFRLNEDYGLMYELPFIASDNFKDDILWKEFPYIVQNIFYMNLTTSTILLDIGILFLSLQVIAEINILSDYIKLLNEKIKTDPKILRKIIERHCSIIENLNLLSEITFESSILQLILTCVALLFGMTFLITYAKGLGNYAIIICGGGLGLPLCILGQFIQVKADILSETLYQTNWHELRLKDQKMFLIILGMAQREYGLKAAGVYDINLYTFVQIFKIAFSYCAVLYSLSQ</sequence>
<dbReference type="AlphaFoldDB" id="A0A3F2ZD98"/>
<feature type="transmembrane region" description="Helical" evidence="10">
    <location>
        <begin position="67"/>
        <end position="89"/>
    </location>
</feature>
<evidence type="ECO:0000256" key="2">
    <source>
        <dbReference type="ARBA" id="ARBA00022475"/>
    </source>
</evidence>
<dbReference type="VEuPathDB" id="VectorBase:LLOJ010882"/>
<keyword evidence="9 10" id="KW-0807">Transducer</keyword>
<dbReference type="PANTHER" id="PTHR21137">
    <property type="entry name" value="ODORANT RECEPTOR"/>
    <property type="match status" value="1"/>
</dbReference>
<keyword evidence="2" id="KW-1003">Cell membrane</keyword>
<dbReference type="EMBL" id="AJWK01006297">
    <property type="status" value="NOT_ANNOTATED_CDS"/>
    <property type="molecule type" value="Genomic_DNA"/>
</dbReference>
<dbReference type="GO" id="GO:0005886">
    <property type="term" value="C:plasma membrane"/>
    <property type="evidence" value="ECO:0007669"/>
    <property type="project" value="UniProtKB-SubCell"/>
</dbReference>
<evidence type="ECO:0000256" key="3">
    <source>
        <dbReference type="ARBA" id="ARBA00022606"/>
    </source>
</evidence>
<dbReference type="GO" id="GO:0004984">
    <property type="term" value="F:olfactory receptor activity"/>
    <property type="evidence" value="ECO:0007669"/>
    <property type="project" value="InterPro"/>
</dbReference>
<reference evidence="11" key="1">
    <citation type="submission" date="2020-05" db="UniProtKB">
        <authorList>
            <consortium name="EnsemblMetazoa"/>
        </authorList>
    </citation>
    <scope>IDENTIFICATION</scope>
    <source>
        <strain evidence="11">Jacobina</strain>
    </source>
</reference>
<dbReference type="VEuPathDB" id="VectorBase:LLONM1_009329"/>
<evidence type="ECO:0000256" key="1">
    <source>
        <dbReference type="ARBA" id="ARBA00004651"/>
    </source>
</evidence>
<dbReference type="Pfam" id="PF02949">
    <property type="entry name" value="7tm_6"/>
    <property type="match status" value="1"/>
</dbReference>
<protein>
    <recommendedName>
        <fullName evidence="10">Odorant receptor</fullName>
    </recommendedName>
</protein>
<evidence type="ECO:0000256" key="10">
    <source>
        <dbReference type="RuleBase" id="RU351113"/>
    </source>
</evidence>
<keyword evidence="5 10" id="KW-0552">Olfaction</keyword>
<proteinExistence type="inferred from homology"/>
<evidence type="ECO:0000256" key="4">
    <source>
        <dbReference type="ARBA" id="ARBA00022692"/>
    </source>
</evidence>
<evidence type="ECO:0000256" key="5">
    <source>
        <dbReference type="ARBA" id="ARBA00022725"/>
    </source>
</evidence>
<evidence type="ECO:0000313" key="11">
    <source>
        <dbReference type="EnsemblMetazoa" id="LLOJ010882-PA"/>
    </source>
</evidence>